<organism evidence="2 3">
    <name type="scientific">Cryoendolithus antarcticus</name>
    <dbReference type="NCBI Taxonomy" id="1507870"/>
    <lineage>
        <taxon>Eukaryota</taxon>
        <taxon>Fungi</taxon>
        <taxon>Dikarya</taxon>
        <taxon>Ascomycota</taxon>
        <taxon>Pezizomycotina</taxon>
        <taxon>Dothideomycetes</taxon>
        <taxon>Dothideomycetidae</taxon>
        <taxon>Cladosporiales</taxon>
        <taxon>Cladosporiaceae</taxon>
        <taxon>Cryoendolithus</taxon>
    </lineage>
</organism>
<dbReference type="STRING" id="1507870.A0A1V8TDP2"/>
<dbReference type="EMBL" id="NAJO01000010">
    <property type="protein sequence ID" value="OQO09358.1"/>
    <property type="molecule type" value="Genomic_DNA"/>
</dbReference>
<dbReference type="AlphaFoldDB" id="A0A1V8TDP2"/>
<dbReference type="InterPro" id="IPR013096">
    <property type="entry name" value="Cupin_2"/>
</dbReference>
<dbReference type="Proteomes" id="UP000192596">
    <property type="component" value="Unassembled WGS sequence"/>
</dbReference>
<dbReference type="InterPro" id="IPR011051">
    <property type="entry name" value="RmlC_Cupin_sf"/>
</dbReference>
<dbReference type="Pfam" id="PF07883">
    <property type="entry name" value="Cupin_2"/>
    <property type="match status" value="1"/>
</dbReference>
<dbReference type="PANTHER" id="PTHR38599:SF1">
    <property type="entry name" value="CUPIN DOMAIN PROTEIN (AFU_ORTHOLOGUE AFUA_3G13620)"/>
    <property type="match status" value="1"/>
</dbReference>
<gene>
    <name evidence="2" type="ORF">B0A48_04756</name>
</gene>
<feature type="domain" description="Cupin type-2" evidence="1">
    <location>
        <begin position="44"/>
        <end position="112"/>
    </location>
</feature>
<reference evidence="3" key="1">
    <citation type="submission" date="2017-03" db="EMBL/GenBank/DDBJ databases">
        <title>Genomes of endolithic fungi from Antarctica.</title>
        <authorList>
            <person name="Coleine C."/>
            <person name="Masonjones S."/>
            <person name="Stajich J.E."/>
        </authorList>
    </citation>
    <scope>NUCLEOTIDE SEQUENCE [LARGE SCALE GENOMIC DNA]</scope>
    <source>
        <strain evidence="3">CCFEE 5527</strain>
    </source>
</reference>
<name>A0A1V8TDP2_9PEZI</name>
<dbReference type="SUPFAM" id="SSF51182">
    <property type="entry name" value="RmlC-like cupins"/>
    <property type="match status" value="1"/>
</dbReference>
<dbReference type="OrthoDB" id="5793281at2759"/>
<sequence>MVYSEVAQMEEPVYDVNSPFPSLELVYKYRLLNTPDKSVIGLKVTFPPGACTPPHTHHGASVAVVVLTGTVLNKMNDEPMAVLSAGESFYEAPGCRHRISDNASKTEEASIIATLVMETAKADAIIDAHGPFGLVMIDEEYLEAVMKKMAPA</sequence>
<comment type="caution">
    <text evidence="2">The sequence shown here is derived from an EMBL/GenBank/DDBJ whole genome shotgun (WGS) entry which is preliminary data.</text>
</comment>
<dbReference type="PANTHER" id="PTHR38599">
    <property type="entry name" value="CUPIN DOMAIN PROTEIN (AFU_ORTHOLOGUE AFUA_3G13620)"/>
    <property type="match status" value="1"/>
</dbReference>
<dbReference type="CDD" id="cd02234">
    <property type="entry name" value="cupin_BLR7677-like"/>
    <property type="match status" value="1"/>
</dbReference>
<evidence type="ECO:0000259" key="1">
    <source>
        <dbReference type="Pfam" id="PF07883"/>
    </source>
</evidence>
<evidence type="ECO:0000313" key="2">
    <source>
        <dbReference type="EMBL" id="OQO09358.1"/>
    </source>
</evidence>
<keyword evidence="3" id="KW-1185">Reference proteome</keyword>
<protein>
    <recommendedName>
        <fullName evidence="1">Cupin type-2 domain-containing protein</fullName>
    </recommendedName>
</protein>
<accession>A0A1V8TDP2</accession>
<evidence type="ECO:0000313" key="3">
    <source>
        <dbReference type="Proteomes" id="UP000192596"/>
    </source>
</evidence>
<dbReference type="Gene3D" id="2.60.120.10">
    <property type="entry name" value="Jelly Rolls"/>
    <property type="match status" value="1"/>
</dbReference>
<dbReference type="InParanoid" id="A0A1V8TDP2"/>
<proteinExistence type="predicted"/>
<dbReference type="InterPro" id="IPR014710">
    <property type="entry name" value="RmlC-like_jellyroll"/>
</dbReference>